<evidence type="ECO:0000256" key="10">
    <source>
        <dbReference type="SAM" id="SignalP"/>
    </source>
</evidence>
<feature type="region of interest" description="Disordered" evidence="9">
    <location>
        <begin position="283"/>
        <end position="323"/>
    </location>
</feature>
<evidence type="ECO:0000256" key="3">
    <source>
        <dbReference type="ARBA" id="ARBA00022475"/>
    </source>
</evidence>
<evidence type="ECO:0000256" key="2">
    <source>
        <dbReference type="ARBA" id="ARBA00004609"/>
    </source>
</evidence>
<organism evidence="12 13">
    <name type="scientific">Trypanosoma congolense (strain IL3000)</name>
    <dbReference type="NCBI Taxonomy" id="1068625"/>
    <lineage>
        <taxon>Eukaryota</taxon>
        <taxon>Discoba</taxon>
        <taxon>Euglenozoa</taxon>
        <taxon>Kinetoplastea</taxon>
        <taxon>Metakinetoplastina</taxon>
        <taxon>Trypanosomatida</taxon>
        <taxon>Trypanosomatidae</taxon>
        <taxon>Trypanosoma</taxon>
        <taxon>Nannomonas</taxon>
    </lineage>
</organism>
<keyword evidence="4" id="KW-0336">GPI-anchor</keyword>
<comment type="function">
    <text evidence="1">VSG forms a coat on the surface of the parasite. The trypanosome evades the immune response of the host by expressing a series of antigenically distinct VSGs from an estimated 1000 VSG genes.</text>
</comment>
<feature type="domain" description="Trypanosome variant surface glycoprotein B-type N-terminal" evidence="11">
    <location>
        <begin position="95"/>
        <end position="373"/>
    </location>
</feature>
<proteinExistence type="predicted"/>
<dbReference type="EMBL" id="CAEQ01002003">
    <property type="protein sequence ID" value="CCD15662.1"/>
    <property type="molecule type" value="Genomic_DNA"/>
</dbReference>
<evidence type="ECO:0000256" key="7">
    <source>
        <dbReference type="ARBA" id="ARBA00023180"/>
    </source>
</evidence>
<evidence type="ECO:0000256" key="5">
    <source>
        <dbReference type="ARBA" id="ARBA00022729"/>
    </source>
</evidence>
<accession>F9WEF5</accession>
<evidence type="ECO:0000256" key="4">
    <source>
        <dbReference type="ARBA" id="ARBA00022622"/>
    </source>
</evidence>
<evidence type="ECO:0000313" key="13">
    <source>
        <dbReference type="Proteomes" id="UP000000702"/>
    </source>
</evidence>
<keyword evidence="7" id="KW-0325">Glycoprotein</keyword>
<evidence type="ECO:0000256" key="9">
    <source>
        <dbReference type="SAM" id="MobiDB-lite"/>
    </source>
</evidence>
<dbReference type="Proteomes" id="UP000000702">
    <property type="component" value="Unassembled WGS sequence"/>
</dbReference>
<reference evidence="13" key="1">
    <citation type="submission" date="2011-07" db="EMBL/GenBank/DDBJ databases">
        <title>Divergent evolution of antigenic variation in African trypanosomes.</title>
        <authorList>
            <person name="Jackson A.P."/>
            <person name="Berry A."/>
            <person name="Allison H.C."/>
            <person name="Burton P."/>
            <person name="Anderson J."/>
            <person name="Aslett M."/>
            <person name="Brown R."/>
            <person name="Corton N."/>
            <person name="Harris D."/>
            <person name="Hauser H."/>
            <person name="Gamble J."/>
            <person name="Gilderthorp R."/>
            <person name="McQuillan J."/>
            <person name="Quail M.A."/>
            <person name="Sanders M."/>
            <person name="Van Tonder A."/>
            <person name="Ginger M.L."/>
            <person name="Donelson J.E."/>
            <person name="Field M.C."/>
            <person name="Barry J.D."/>
            <person name="Berriman M."/>
            <person name="Hertz-Fowler C."/>
        </authorList>
    </citation>
    <scope>NUCLEOTIDE SEQUENCE [LARGE SCALE GENOMIC DNA]</scope>
    <source>
        <strain evidence="13">IL3000</strain>
    </source>
</reference>
<evidence type="ECO:0000313" key="12">
    <source>
        <dbReference type="EMBL" id="CCD15662.1"/>
    </source>
</evidence>
<comment type="caution">
    <text evidence="12">The sequence shown here is derived from an EMBL/GenBank/DDBJ whole genome shotgun (WGS) entry which is preliminary data.</text>
</comment>
<keyword evidence="13" id="KW-1185">Reference proteome</keyword>
<evidence type="ECO:0000256" key="8">
    <source>
        <dbReference type="ARBA" id="ARBA00023288"/>
    </source>
</evidence>
<feature type="signal peptide" evidence="10">
    <location>
        <begin position="1"/>
        <end position="23"/>
    </location>
</feature>
<gene>
    <name evidence="12" type="ORF">TCIL3000_0_06800</name>
</gene>
<feature type="chain" id="PRO_5003394940" evidence="10">
    <location>
        <begin position="24"/>
        <end position="434"/>
    </location>
</feature>
<evidence type="ECO:0000256" key="1">
    <source>
        <dbReference type="ARBA" id="ARBA00002523"/>
    </source>
</evidence>
<dbReference type="GO" id="GO:0098552">
    <property type="term" value="C:side of membrane"/>
    <property type="evidence" value="ECO:0007669"/>
    <property type="project" value="UniProtKB-KW"/>
</dbReference>
<reference evidence="12 13" key="2">
    <citation type="journal article" date="2012" name="Proc. Natl. Acad. Sci. U.S.A.">
        <title>Antigenic diversity is generated by distinct evolutionary mechanisms in African trypanosome species.</title>
        <authorList>
            <person name="Jackson A.P."/>
            <person name="Berry A."/>
            <person name="Aslett M."/>
            <person name="Allison H.C."/>
            <person name="Burton P."/>
            <person name="Vavrova-Anderson J."/>
            <person name="Brown R."/>
            <person name="Browne H."/>
            <person name="Corton N."/>
            <person name="Hauser H."/>
            <person name="Gamble J."/>
            <person name="Gilderthorp R."/>
            <person name="Marcello L."/>
            <person name="McQuillan J."/>
            <person name="Otto T.D."/>
            <person name="Quail M.A."/>
            <person name="Sanders M.J."/>
            <person name="van Tonder A."/>
            <person name="Ginger M.L."/>
            <person name="Field M.C."/>
            <person name="Barry J.D."/>
            <person name="Hertz-Fowler C."/>
            <person name="Berriman M."/>
        </authorList>
    </citation>
    <scope>NUCLEOTIDE SEQUENCE [LARGE SCALE GENOMIC DNA]</scope>
    <source>
        <strain evidence="12 13">IL3000</strain>
    </source>
</reference>
<evidence type="ECO:0000259" key="11">
    <source>
        <dbReference type="Pfam" id="PF13206"/>
    </source>
</evidence>
<keyword evidence="5 10" id="KW-0732">Signal</keyword>
<dbReference type="GO" id="GO:0005886">
    <property type="term" value="C:plasma membrane"/>
    <property type="evidence" value="ECO:0007669"/>
    <property type="project" value="UniProtKB-SubCell"/>
</dbReference>
<keyword evidence="3" id="KW-1003">Cell membrane</keyword>
<dbReference type="AlphaFoldDB" id="F9WEF5"/>
<comment type="subcellular location">
    <subcellularLocation>
        <location evidence="2">Cell membrane</location>
        <topology evidence="2">Lipid-anchor</topology>
        <topology evidence="2">GPI-anchor</topology>
    </subcellularLocation>
</comment>
<evidence type="ECO:0000256" key="6">
    <source>
        <dbReference type="ARBA" id="ARBA00023136"/>
    </source>
</evidence>
<feature type="domain" description="Trypanosome variant surface glycoprotein B-type N-terminal" evidence="11">
    <location>
        <begin position="22"/>
        <end position="89"/>
    </location>
</feature>
<protein>
    <submittedName>
        <fullName evidence="12">WGS project CAEQ00000000 data, annotated contig 259</fullName>
    </submittedName>
</protein>
<name>F9WEF5_TRYCI</name>
<keyword evidence="8" id="KW-0449">Lipoprotein</keyword>
<sequence>MVCLMNVLLAVVVICSIVKDAAAQGAQVQGVDNIEPFSLLCRIYNVAKNPPINHVDLKDPSEIVKDIDSLNASLAEEKQFNETEHVGNSSGAQPKSTITREAAAAQALMRRITRRAHTILEEIKKRNVTSEIEKIKAEFNKVIFGENGNESDLFHGALSGVTERGAACGTPGTWMKGNSAGSNLVVDTFCLCAMRTDDGIENVCGVKVGGKSSKPDNHGWGNTVVPLGSSSMWASIKKECGTLLHQHPKSTGEGEEILEDFFLKHLKSGGLYRWGSTKTVHGSGRKEGMLGTGVGKNDDDPESGLFCDGRRGKNGGRTVGRNGENTVNPGGVCVYYGPESEWRNIPWLMKFKSALSSLESVNNQTDTIQRDIEKLQMLLHRAEEIYETAKVILEIKQSVLPTNLQTAVKKLTAHNAALSHHIHHFLAPWVLPPL</sequence>
<dbReference type="InterPro" id="IPR025932">
    <property type="entry name" value="Trypano_VSG_B_N_dom"/>
</dbReference>
<keyword evidence="6" id="KW-0472">Membrane</keyword>
<dbReference type="Pfam" id="PF13206">
    <property type="entry name" value="VSG_B"/>
    <property type="match status" value="2"/>
</dbReference>